<keyword evidence="2" id="KW-0812">Transmembrane</keyword>
<dbReference type="OrthoDB" id="3342455at2759"/>
<gene>
    <name evidence="3" type="ORF">D9613_011131</name>
</gene>
<keyword evidence="2" id="KW-1133">Transmembrane helix</keyword>
<proteinExistence type="predicted"/>
<sequence length="338" mass="37077">MDALPLDLSHPSVQFYLALVRLQVLTPLSLLLNIASLLICAILAQPSIPYLLHSHPTALTPNAHAIAVYVMAVWIAQIGYCVLLVTARKEETKKAMVSAVGMALVGANCVMALWAIAFIMQWFLISTVLQGIILLLLLFSNIALLIYHPPSSSRPLDTALIHAPIRFFFVLPLHILFPMSLFVALNLRYPQNIPVPSPPSTFPFSALVAHSGRTPALFVVLGTNLFGLLIVALRRDIVYAVAATWCAISLWTAEYPKPSGVYITSITFTALYPLVLILSMVYHHFYQAPRQNRIALPGDERALGRSSTDTSVPPGYEARGNAQGMQAGPREVEEENWG</sequence>
<comment type="caution">
    <text evidence="3">The sequence shown here is derived from an EMBL/GenBank/DDBJ whole genome shotgun (WGS) entry which is preliminary data.</text>
</comment>
<feature type="transmembrane region" description="Helical" evidence="2">
    <location>
        <begin position="207"/>
        <end position="230"/>
    </location>
</feature>
<keyword evidence="4" id="KW-1185">Reference proteome</keyword>
<protein>
    <submittedName>
        <fullName evidence="3">Uncharacterized protein</fullName>
    </submittedName>
</protein>
<feature type="transmembrane region" description="Helical" evidence="2">
    <location>
        <begin position="259"/>
        <end position="282"/>
    </location>
</feature>
<name>A0A8H4QL73_9AGAR</name>
<feature type="transmembrane region" description="Helical" evidence="2">
    <location>
        <begin position="24"/>
        <end position="44"/>
    </location>
</feature>
<dbReference type="EMBL" id="JAACJL010000046">
    <property type="protein sequence ID" value="KAF4612903.1"/>
    <property type="molecule type" value="Genomic_DNA"/>
</dbReference>
<feature type="transmembrane region" description="Helical" evidence="2">
    <location>
        <begin position="64"/>
        <end position="85"/>
    </location>
</feature>
<evidence type="ECO:0000256" key="2">
    <source>
        <dbReference type="SAM" id="Phobius"/>
    </source>
</evidence>
<evidence type="ECO:0000256" key="1">
    <source>
        <dbReference type="SAM" id="MobiDB-lite"/>
    </source>
</evidence>
<dbReference type="Proteomes" id="UP000521872">
    <property type="component" value="Unassembled WGS sequence"/>
</dbReference>
<feature type="transmembrane region" description="Helical" evidence="2">
    <location>
        <begin position="122"/>
        <end position="147"/>
    </location>
</feature>
<accession>A0A8H4QL73</accession>
<reference evidence="3 4" key="1">
    <citation type="submission" date="2019-12" db="EMBL/GenBank/DDBJ databases">
        <authorList>
            <person name="Floudas D."/>
            <person name="Bentzer J."/>
            <person name="Ahren D."/>
            <person name="Johansson T."/>
            <person name="Persson P."/>
            <person name="Tunlid A."/>
        </authorList>
    </citation>
    <scope>NUCLEOTIDE SEQUENCE [LARGE SCALE GENOMIC DNA]</scope>
    <source>
        <strain evidence="3 4">CBS 102.39</strain>
    </source>
</reference>
<dbReference type="AlphaFoldDB" id="A0A8H4QL73"/>
<dbReference type="PANTHER" id="PTHR37992">
    <property type="entry name" value="EXPRESSED PROTEIN"/>
    <property type="match status" value="1"/>
</dbReference>
<feature type="transmembrane region" description="Helical" evidence="2">
    <location>
        <begin position="167"/>
        <end position="187"/>
    </location>
</feature>
<evidence type="ECO:0000313" key="4">
    <source>
        <dbReference type="Proteomes" id="UP000521872"/>
    </source>
</evidence>
<organism evidence="3 4">
    <name type="scientific">Agrocybe pediades</name>
    <dbReference type="NCBI Taxonomy" id="84607"/>
    <lineage>
        <taxon>Eukaryota</taxon>
        <taxon>Fungi</taxon>
        <taxon>Dikarya</taxon>
        <taxon>Basidiomycota</taxon>
        <taxon>Agaricomycotina</taxon>
        <taxon>Agaricomycetes</taxon>
        <taxon>Agaricomycetidae</taxon>
        <taxon>Agaricales</taxon>
        <taxon>Agaricineae</taxon>
        <taxon>Strophariaceae</taxon>
        <taxon>Agrocybe</taxon>
    </lineage>
</organism>
<dbReference type="InterPro" id="IPR013920">
    <property type="entry name" value="DUF1774_fun"/>
</dbReference>
<feature type="region of interest" description="Disordered" evidence="1">
    <location>
        <begin position="302"/>
        <end position="338"/>
    </location>
</feature>
<dbReference type="PANTHER" id="PTHR37992:SF1">
    <property type="entry name" value="DUF1774-DOMAIN-CONTAINING PROTEIN"/>
    <property type="match status" value="1"/>
</dbReference>
<feature type="transmembrane region" description="Helical" evidence="2">
    <location>
        <begin position="97"/>
        <end position="116"/>
    </location>
</feature>
<evidence type="ECO:0000313" key="3">
    <source>
        <dbReference type="EMBL" id="KAF4612903.1"/>
    </source>
</evidence>
<feature type="transmembrane region" description="Helical" evidence="2">
    <location>
        <begin position="237"/>
        <end position="253"/>
    </location>
</feature>
<keyword evidence="2" id="KW-0472">Membrane</keyword>